<feature type="domain" description="PhoU" evidence="8">
    <location>
        <begin position="447"/>
        <end position="531"/>
    </location>
</feature>
<evidence type="ECO:0000256" key="7">
    <source>
        <dbReference type="SAM" id="Phobius"/>
    </source>
</evidence>
<proteinExistence type="predicted"/>
<evidence type="ECO:0000259" key="8">
    <source>
        <dbReference type="Pfam" id="PF01895"/>
    </source>
</evidence>
<evidence type="ECO:0000256" key="4">
    <source>
        <dbReference type="ARBA" id="ARBA00022989"/>
    </source>
</evidence>
<dbReference type="InterPro" id="IPR038078">
    <property type="entry name" value="PhoU-like_sf"/>
</dbReference>
<evidence type="ECO:0000256" key="5">
    <source>
        <dbReference type="ARBA" id="ARBA00023136"/>
    </source>
</evidence>
<dbReference type="AlphaFoldDB" id="A0A6N3AD63"/>
<dbReference type="GO" id="GO:0044341">
    <property type="term" value="P:sodium-dependent phosphate transport"/>
    <property type="evidence" value="ECO:0007669"/>
    <property type="project" value="InterPro"/>
</dbReference>
<keyword evidence="3 7" id="KW-0812">Transmembrane</keyword>
<dbReference type="PANTHER" id="PTHR10010:SF46">
    <property type="entry name" value="SODIUM-DEPENDENT PHOSPHATE TRANSPORT PROTEIN 2B"/>
    <property type="match status" value="1"/>
</dbReference>
<dbReference type="InterPro" id="IPR004633">
    <property type="entry name" value="NaPi_cotrn-rel/YqeW-like"/>
</dbReference>
<sequence>MQIAISLLGGLGLFLYGMNMMGDGLQKSAGEQLKKIIGFLTSNVVMGVLVGAVVTGIIQSSSATTVMVVGFVNAGIMSLSQAIGLIMGANIGTTVTAQLVSFKLENIAPIALGIGIIIYLAARNQKYKQYAEILLGFGMLFTGMEFMKDAVNPLADLPQFRQALIFVSVHPLLGILAGFAITGIVQSSSASMGMLIALASQGILPLSAALPILYGDNIGTCVTSLLSSLGASKNAKRAATMHLTFNVIGTILFVFIFTIPISKVVTYLDPNNVARQIANAHTLFNVVNVIVLLPFSKYIVKLVLRLIPVTEDEKEETSDVKYIDDRMIQTPGIAVGNAFLEIKEMANYAVDSVKYATEGILNYSEEEIDKTFAMEKKVNQIQRRLLDFLVKLSKEPLSEDERNKVTNLIYAVNDIERISDHGENIAELGKNLIKEKLTFSEHAQDEIKEISNLAINNFKDSMKCLEEINLELRKRVHENEKQVDLLEIGYRNHHLQRLNEGRCTVDSGVIYFDILANLERISDHSKNIADYSYDI</sequence>
<evidence type="ECO:0000256" key="1">
    <source>
        <dbReference type="ARBA" id="ARBA00004651"/>
    </source>
</evidence>
<feature type="transmembrane region" description="Helical" evidence="7">
    <location>
        <begin position="163"/>
        <end position="185"/>
    </location>
</feature>
<dbReference type="NCBIfam" id="TIGR00704">
    <property type="entry name" value="NaPi_cotrn_rel"/>
    <property type="match status" value="1"/>
</dbReference>
<feature type="transmembrane region" description="Helical" evidence="7">
    <location>
        <begin position="134"/>
        <end position="151"/>
    </location>
</feature>
<gene>
    <name evidence="9" type="ORF">IBLFYP30_01224</name>
</gene>
<dbReference type="Pfam" id="PF01895">
    <property type="entry name" value="PhoU"/>
    <property type="match status" value="2"/>
</dbReference>
<keyword evidence="6" id="KW-0175">Coiled coil</keyword>
<evidence type="ECO:0000256" key="2">
    <source>
        <dbReference type="ARBA" id="ARBA00022475"/>
    </source>
</evidence>
<dbReference type="InterPro" id="IPR026022">
    <property type="entry name" value="PhoU_dom"/>
</dbReference>
<dbReference type="SUPFAM" id="SSF109755">
    <property type="entry name" value="PhoU-like"/>
    <property type="match status" value="1"/>
</dbReference>
<feature type="transmembrane region" description="Helical" evidence="7">
    <location>
        <begin position="243"/>
        <end position="262"/>
    </location>
</feature>
<dbReference type="GO" id="GO:0005436">
    <property type="term" value="F:sodium:phosphate symporter activity"/>
    <property type="evidence" value="ECO:0007669"/>
    <property type="project" value="InterPro"/>
</dbReference>
<dbReference type="GO" id="GO:0005886">
    <property type="term" value="C:plasma membrane"/>
    <property type="evidence" value="ECO:0007669"/>
    <property type="project" value="UniProtKB-SubCell"/>
</dbReference>
<accession>A0A6N3AD63</accession>
<feature type="transmembrane region" description="Helical" evidence="7">
    <location>
        <begin position="65"/>
        <end position="86"/>
    </location>
</feature>
<evidence type="ECO:0000313" key="9">
    <source>
        <dbReference type="EMBL" id="VYT88308.1"/>
    </source>
</evidence>
<dbReference type="EMBL" id="CACRUE010000022">
    <property type="protein sequence ID" value="VYT88308.1"/>
    <property type="molecule type" value="Genomic_DNA"/>
</dbReference>
<comment type="subcellular location">
    <subcellularLocation>
        <location evidence="1">Cell membrane</location>
        <topology evidence="1">Multi-pass membrane protein</topology>
    </subcellularLocation>
</comment>
<organism evidence="9">
    <name type="scientific">Intestinibacter bartlettii</name>
    <dbReference type="NCBI Taxonomy" id="261299"/>
    <lineage>
        <taxon>Bacteria</taxon>
        <taxon>Bacillati</taxon>
        <taxon>Bacillota</taxon>
        <taxon>Clostridia</taxon>
        <taxon>Peptostreptococcales</taxon>
        <taxon>Peptostreptococcaceae</taxon>
        <taxon>Intestinibacter</taxon>
    </lineage>
</organism>
<reference evidence="9" key="1">
    <citation type="submission" date="2019-11" db="EMBL/GenBank/DDBJ databases">
        <authorList>
            <person name="Feng L."/>
        </authorList>
    </citation>
    <scope>NUCLEOTIDE SEQUENCE</scope>
    <source>
        <strain evidence="9">IbartlettiiLFYP30</strain>
    </source>
</reference>
<dbReference type="Gene3D" id="1.20.58.220">
    <property type="entry name" value="Phosphate transport system protein phou homolog 2, domain 2"/>
    <property type="match status" value="1"/>
</dbReference>
<dbReference type="RefSeq" id="WP_024037268.1">
    <property type="nucleotide sequence ID" value="NZ_CACRUE010000022.1"/>
</dbReference>
<dbReference type="Pfam" id="PF02690">
    <property type="entry name" value="Na_Pi_cotrans"/>
    <property type="match status" value="2"/>
</dbReference>
<evidence type="ECO:0000256" key="6">
    <source>
        <dbReference type="SAM" id="Coils"/>
    </source>
</evidence>
<evidence type="ECO:0000256" key="3">
    <source>
        <dbReference type="ARBA" id="ARBA00022692"/>
    </source>
</evidence>
<feature type="coiled-coil region" evidence="6">
    <location>
        <begin position="455"/>
        <end position="482"/>
    </location>
</feature>
<protein>
    <submittedName>
        <fullName evidence="9">Na+/Pi-cotransporter</fullName>
    </submittedName>
</protein>
<feature type="transmembrane region" description="Helical" evidence="7">
    <location>
        <begin position="36"/>
        <end position="58"/>
    </location>
</feature>
<dbReference type="NCBIfam" id="NF037997">
    <property type="entry name" value="Na_Pi_symport"/>
    <property type="match status" value="1"/>
</dbReference>
<keyword evidence="4 7" id="KW-1133">Transmembrane helix</keyword>
<dbReference type="PANTHER" id="PTHR10010">
    <property type="entry name" value="SOLUTE CARRIER FAMILY 34 SODIUM PHOSPHATE , MEMBER 2-RELATED"/>
    <property type="match status" value="1"/>
</dbReference>
<name>A0A6N3AD63_9FIRM</name>
<keyword evidence="2" id="KW-1003">Cell membrane</keyword>
<feature type="transmembrane region" description="Helical" evidence="7">
    <location>
        <begin position="106"/>
        <end position="122"/>
    </location>
</feature>
<keyword evidence="5 7" id="KW-0472">Membrane</keyword>
<dbReference type="InterPro" id="IPR003841">
    <property type="entry name" value="Na/Pi_transpt"/>
</dbReference>
<feature type="domain" description="PhoU" evidence="8">
    <location>
        <begin position="342"/>
        <end position="428"/>
    </location>
</feature>
<feature type="transmembrane region" description="Helical" evidence="7">
    <location>
        <begin position="282"/>
        <end position="300"/>
    </location>
</feature>